<evidence type="ECO:0000313" key="1">
    <source>
        <dbReference type="EMBL" id="MBW0465129.1"/>
    </source>
</evidence>
<dbReference type="AlphaFoldDB" id="A0A9Q3GFA9"/>
<dbReference type="EMBL" id="AVOT02000961">
    <property type="protein sequence ID" value="MBW0465129.1"/>
    <property type="molecule type" value="Genomic_DNA"/>
</dbReference>
<organism evidence="1 2">
    <name type="scientific">Austropuccinia psidii MF-1</name>
    <dbReference type="NCBI Taxonomy" id="1389203"/>
    <lineage>
        <taxon>Eukaryota</taxon>
        <taxon>Fungi</taxon>
        <taxon>Dikarya</taxon>
        <taxon>Basidiomycota</taxon>
        <taxon>Pucciniomycotina</taxon>
        <taxon>Pucciniomycetes</taxon>
        <taxon>Pucciniales</taxon>
        <taxon>Sphaerophragmiaceae</taxon>
        <taxon>Austropuccinia</taxon>
    </lineage>
</organism>
<gene>
    <name evidence="1" type="ORF">O181_004844</name>
</gene>
<proteinExistence type="predicted"/>
<dbReference type="Proteomes" id="UP000765509">
    <property type="component" value="Unassembled WGS sequence"/>
</dbReference>
<keyword evidence="2" id="KW-1185">Reference proteome</keyword>
<reference evidence="1" key="1">
    <citation type="submission" date="2021-03" db="EMBL/GenBank/DDBJ databases">
        <title>Draft genome sequence of rust myrtle Austropuccinia psidii MF-1, a brazilian biotype.</title>
        <authorList>
            <person name="Quecine M.C."/>
            <person name="Pachon D.M.R."/>
            <person name="Bonatelli M.L."/>
            <person name="Correr F.H."/>
            <person name="Franceschini L.M."/>
            <person name="Leite T.F."/>
            <person name="Margarido G.R.A."/>
            <person name="Almeida C.A."/>
            <person name="Ferrarezi J.A."/>
            <person name="Labate C.A."/>
        </authorList>
    </citation>
    <scope>NUCLEOTIDE SEQUENCE</scope>
    <source>
        <strain evidence="1">MF-1</strain>
    </source>
</reference>
<name>A0A9Q3GFA9_9BASI</name>
<accession>A0A9Q3GFA9</accession>
<evidence type="ECO:0000313" key="2">
    <source>
        <dbReference type="Proteomes" id="UP000765509"/>
    </source>
</evidence>
<sequence>MYGGIPAYACPGSMLFFAHKSLCFSRILTPHMRIIMPVQDPDAVHANPYACTVSQQFKHFLTLVQAFDASHTNPYSCEGSQQFRQFLALVEAFKASHTNPYAFTGS</sequence>
<comment type="caution">
    <text evidence="1">The sequence shown here is derived from an EMBL/GenBank/DDBJ whole genome shotgun (WGS) entry which is preliminary data.</text>
</comment>
<protein>
    <submittedName>
        <fullName evidence="1">Uncharacterized protein</fullName>
    </submittedName>
</protein>